<feature type="compositionally biased region" description="Polar residues" evidence="1">
    <location>
        <begin position="155"/>
        <end position="167"/>
    </location>
</feature>
<feature type="compositionally biased region" description="Low complexity" evidence="1">
    <location>
        <begin position="227"/>
        <end position="245"/>
    </location>
</feature>
<accession>A0A914Y3R3</accession>
<evidence type="ECO:0000313" key="3">
    <source>
        <dbReference type="Proteomes" id="UP000887577"/>
    </source>
</evidence>
<reference evidence="4" key="1">
    <citation type="submission" date="2022-11" db="UniProtKB">
        <authorList>
            <consortium name="WormBaseParasite"/>
        </authorList>
    </citation>
    <scope>IDENTIFICATION</scope>
</reference>
<feature type="signal peptide" evidence="2">
    <location>
        <begin position="1"/>
        <end position="17"/>
    </location>
</feature>
<dbReference type="AlphaFoldDB" id="A0A914Y3R3"/>
<feature type="compositionally biased region" description="Low complexity" evidence="1">
    <location>
        <begin position="297"/>
        <end position="311"/>
    </location>
</feature>
<evidence type="ECO:0000256" key="1">
    <source>
        <dbReference type="SAM" id="MobiDB-lite"/>
    </source>
</evidence>
<feature type="compositionally biased region" description="Low complexity" evidence="1">
    <location>
        <begin position="84"/>
        <end position="114"/>
    </location>
</feature>
<feature type="chain" id="PRO_5037409859" evidence="2">
    <location>
        <begin position="18"/>
        <end position="327"/>
    </location>
</feature>
<protein>
    <submittedName>
        <fullName evidence="4">Uncharacterized protein</fullName>
    </submittedName>
</protein>
<feature type="region of interest" description="Disordered" evidence="1">
    <location>
        <begin position="33"/>
        <end position="327"/>
    </location>
</feature>
<keyword evidence="3" id="KW-1185">Reference proteome</keyword>
<sequence>MAFKFIVFVAFVAVGFAWPYDRQFYDQPEGGYGRPHGGYGRPSYGGGNDESNYNQHGYGRSNGGYGRPHGGYGRPSNVGDNNWGQQQEGGPSQGSQWQGSSQGEEFQQPQQPHQSGGGAPIPSSPFGGRFDGSSAGEAQPPNPSTFGERLGGPTTGNNFSPQVNVEPTNKIAEGVKTFGGTGTPPPVSPNAPLDPNIDLTGSRVFHNGGGDSESAPSSADATPQNPSESSSDGSEGSSTSTNGEDLTGLPSADSQQPSQGPVSTSESETENQNTSPSSGSAPLFGGAPVGAGTDGDSSSPPSGSESGNEPPVTINPSETADSGLVLG</sequence>
<evidence type="ECO:0000256" key="2">
    <source>
        <dbReference type="SAM" id="SignalP"/>
    </source>
</evidence>
<evidence type="ECO:0000313" key="4">
    <source>
        <dbReference type="WBParaSite" id="PSU_v2.g14079.t1"/>
    </source>
</evidence>
<feature type="compositionally biased region" description="Polar residues" evidence="1">
    <location>
        <begin position="252"/>
        <end position="280"/>
    </location>
</feature>
<feature type="compositionally biased region" description="Polar residues" evidence="1">
    <location>
        <begin position="214"/>
        <end position="226"/>
    </location>
</feature>
<organism evidence="3 4">
    <name type="scientific">Panagrolaimus superbus</name>
    <dbReference type="NCBI Taxonomy" id="310955"/>
    <lineage>
        <taxon>Eukaryota</taxon>
        <taxon>Metazoa</taxon>
        <taxon>Ecdysozoa</taxon>
        <taxon>Nematoda</taxon>
        <taxon>Chromadorea</taxon>
        <taxon>Rhabditida</taxon>
        <taxon>Tylenchina</taxon>
        <taxon>Panagrolaimomorpha</taxon>
        <taxon>Panagrolaimoidea</taxon>
        <taxon>Panagrolaimidae</taxon>
        <taxon>Panagrolaimus</taxon>
    </lineage>
</organism>
<dbReference type="WBParaSite" id="PSU_v2.g14079.t1">
    <property type="protein sequence ID" value="PSU_v2.g14079.t1"/>
    <property type="gene ID" value="PSU_v2.g14079"/>
</dbReference>
<feature type="compositionally biased region" description="Gly residues" evidence="1">
    <location>
        <begin position="60"/>
        <end position="73"/>
    </location>
</feature>
<name>A0A914Y3R3_9BILA</name>
<dbReference type="Proteomes" id="UP000887577">
    <property type="component" value="Unplaced"/>
</dbReference>
<keyword evidence="2" id="KW-0732">Signal</keyword>
<proteinExistence type="predicted"/>
<feature type="compositionally biased region" description="Gly residues" evidence="1">
    <location>
        <begin position="33"/>
        <end position="48"/>
    </location>
</feature>